<organism evidence="1 2">
    <name type="scientific">Portunus trituberculatus</name>
    <name type="common">Swimming crab</name>
    <name type="synonym">Neptunus trituberculatus</name>
    <dbReference type="NCBI Taxonomy" id="210409"/>
    <lineage>
        <taxon>Eukaryota</taxon>
        <taxon>Metazoa</taxon>
        <taxon>Ecdysozoa</taxon>
        <taxon>Arthropoda</taxon>
        <taxon>Crustacea</taxon>
        <taxon>Multicrustacea</taxon>
        <taxon>Malacostraca</taxon>
        <taxon>Eumalacostraca</taxon>
        <taxon>Eucarida</taxon>
        <taxon>Decapoda</taxon>
        <taxon>Pleocyemata</taxon>
        <taxon>Brachyura</taxon>
        <taxon>Eubrachyura</taxon>
        <taxon>Portunoidea</taxon>
        <taxon>Portunidae</taxon>
        <taxon>Portuninae</taxon>
        <taxon>Portunus</taxon>
    </lineage>
</organism>
<dbReference type="EMBL" id="VSRR010000610">
    <property type="protein sequence ID" value="MPC17662.1"/>
    <property type="molecule type" value="Genomic_DNA"/>
</dbReference>
<dbReference type="AlphaFoldDB" id="A0A5B7D8X6"/>
<comment type="caution">
    <text evidence="1">The sequence shown here is derived from an EMBL/GenBank/DDBJ whole genome shotgun (WGS) entry which is preliminary data.</text>
</comment>
<evidence type="ECO:0000313" key="1">
    <source>
        <dbReference type="EMBL" id="MPC17662.1"/>
    </source>
</evidence>
<sequence>MAMAELTETGCDVHAARNKVTRPQTSKEQYITIIEPLRILLKHEYLQLEPLESSDSEYTV</sequence>
<gene>
    <name evidence="1" type="ORF">E2C01_010526</name>
</gene>
<proteinExistence type="predicted"/>
<evidence type="ECO:0000313" key="2">
    <source>
        <dbReference type="Proteomes" id="UP000324222"/>
    </source>
</evidence>
<name>A0A5B7D8X6_PORTR</name>
<protein>
    <submittedName>
        <fullName evidence="1">Uncharacterized protein</fullName>
    </submittedName>
</protein>
<accession>A0A5B7D8X6</accession>
<dbReference type="Proteomes" id="UP000324222">
    <property type="component" value="Unassembled WGS sequence"/>
</dbReference>
<reference evidence="1 2" key="1">
    <citation type="submission" date="2019-05" db="EMBL/GenBank/DDBJ databases">
        <title>Another draft genome of Portunus trituberculatus and its Hox gene families provides insights of decapod evolution.</title>
        <authorList>
            <person name="Jeong J.-H."/>
            <person name="Song I."/>
            <person name="Kim S."/>
            <person name="Choi T."/>
            <person name="Kim D."/>
            <person name="Ryu S."/>
            <person name="Kim W."/>
        </authorList>
    </citation>
    <scope>NUCLEOTIDE SEQUENCE [LARGE SCALE GENOMIC DNA]</scope>
    <source>
        <tissue evidence="1">Muscle</tissue>
    </source>
</reference>
<keyword evidence="2" id="KW-1185">Reference proteome</keyword>